<evidence type="ECO:0000313" key="3">
    <source>
        <dbReference type="EMBL" id="AIG97348.1"/>
    </source>
</evidence>
<comment type="similarity">
    <text evidence="1">Belongs to the HesA/MoeB/ThiF family.</text>
</comment>
<dbReference type="FunFam" id="3.40.50.720:FF:000080">
    <property type="entry name" value="Thiazole biosynthesis adenylyltransferase ThiF"/>
    <property type="match status" value="1"/>
</dbReference>
<dbReference type="PANTHER" id="PTHR10953:SF102">
    <property type="entry name" value="ADENYLYLTRANSFERASE AND SULFURTRANSFERASE MOCS3"/>
    <property type="match status" value="1"/>
</dbReference>
<evidence type="ECO:0000256" key="1">
    <source>
        <dbReference type="ARBA" id="ARBA00009919"/>
    </source>
</evidence>
<dbReference type="GO" id="GO:0005829">
    <property type="term" value="C:cytosol"/>
    <property type="evidence" value="ECO:0007669"/>
    <property type="project" value="TreeGrafter"/>
</dbReference>
<evidence type="ECO:0000313" key="4">
    <source>
        <dbReference type="Proteomes" id="UP000028501"/>
    </source>
</evidence>
<name>A0A075WIE1_ARCFL</name>
<dbReference type="AlphaFoldDB" id="A0A075WIE1"/>
<dbReference type="InterPro" id="IPR000594">
    <property type="entry name" value="ThiF_NAD_FAD-bd"/>
</dbReference>
<dbReference type="KEGG" id="afg:AFULGI_00005400"/>
<dbReference type="Gene3D" id="3.40.50.720">
    <property type="entry name" value="NAD(P)-binding Rossmann-like Domain"/>
    <property type="match status" value="1"/>
</dbReference>
<accession>A0A075WIE1</accession>
<reference evidence="3 4" key="1">
    <citation type="submission" date="2013-07" db="EMBL/GenBank/DDBJ databases">
        <title>Genome of Archaeoglobus fulgidus.</title>
        <authorList>
            <person name="Fiebig A."/>
            <person name="Birkeland N.-K."/>
        </authorList>
    </citation>
    <scope>NUCLEOTIDE SEQUENCE [LARGE SCALE GENOMIC DNA]</scope>
    <source>
        <strain evidence="3 4">DSM 8774</strain>
    </source>
</reference>
<dbReference type="CDD" id="cd00757">
    <property type="entry name" value="ThiF_MoeB_HesA_family"/>
    <property type="match status" value="1"/>
</dbReference>
<dbReference type="InterPro" id="IPR045886">
    <property type="entry name" value="ThiF/MoeB/HesA"/>
</dbReference>
<dbReference type="GO" id="GO:0016779">
    <property type="term" value="F:nucleotidyltransferase activity"/>
    <property type="evidence" value="ECO:0007669"/>
    <property type="project" value="TreeGrafter"/>
</dbReference>
<dbReference type="GeneID" id="24794070"/>
<evidence type="ECO:0000259" key="2">
    <source>
        <dbReference type="Pfam" id="PF00899"/>
    </source>
</evidence>
<dbReference type="Proteomes" id="UP000028501">
    <property type="component" value="Chromosome"/>
</dbReference>
<feature type="domain" description="THIF-type NAD/FAD binding fold" evidence="2">
    <location>
        <begin position="6"/>
        <end position="230"/>
    </location>
</feature>
<protein>
    <submittedName>
        <fullName evidence="3">Dinucleotide-utilizing enzyme involved in molybdopterin and thiamine biosynthesis family 2</fullName>
    </submittedName>
</protein>
<dbReference type="HOGENOM" id="CLU_013325_10_0_2"/>
<dbReference type="GO" id="GO:0004792">
    <property type="term" value="F:thiosulfate-cyanide sulfurtransferase activity"/>
    <property type="evidence" value="ECO:0007669"/>
    <property type="project" value="TreeGrafter"/>
</dbReference>
<proteinExistence type="inferred from homology"/>
<dbReference type="GO" id="GO:0008641">
    <property type="term" value="F:ubiquitin-like modifier activating enzyme activity"/>
    <property type="evidence" value="ECO:0007669"/>
    <property type="project" value="InterPro"/>
</dbReference>
<gene>
    <name evidence="3" type="ORF">AFULGI_00005400</name>
</gene>
<dbReference type="InterPro" id="IPR035985">
    <property type="entry name" value="Ubiquitin-activating_enz"/>
</dbReference>
<dbReference type="PANTHER" id="PTHR10953">
    <property type="entry name" value="UBIQUITIN-ACTIVATING ENZYME E1"/>
    <property type="match status" value="1"/>
</dbReference>
<dbReference type="EMBL" id="CP006577">
    <property type="protein sequence ID" value="AIG97348.1"/>
    <property type="molecule type" value="Genomic_DNA"/>
</dbReference>
<organism evidence="3 4">
    <name type="scientific">Archaeoglobus fulgidus DSM 8774</name>
    <dbReference type="NCBI Taxonomy" id="1344584"/>
    <lineage>
        <taxon>Archaea</taxon>
        <taxon>Methanobacteriati</taxon>
        <taxon>Methanobacteriota</taxon>
        <taxon>Archaeoglobi</taxon>
        <taxon>Archaeoglobales</taxon>
        <taxon>Archaeoglobaceae</taxon>
        <taxon>Archaeoglobus</taxon>
    </lineage>
</organism>
<dbReference type="SUPFAM" id="SSF69572">
    <property type="entry name" value="Activating enzymes of the ubiquitin-like proteins"/>
    <property type="match status" value="1"/>
</dbReference>
<dbReference type="RefSeq" id="WP_231487584.1">
    <property type="nucleotide sequence ID" value="NZ_CP006577.1"/>
</dbReference>
<sequence>MTFEKYSRQIMIFGEEGQRRLSKAKVLVVGAGGLGSPVIAYLAAAGVGKIGIVDGDTVEVSNLQRQIIHAGNLGENKAESAAEFVKKLNPDVEVDVYPFSITPENVLEVVERYDVVAGCPDSFRSRFLLNDACMILKKTFVHAAVYAWEGEVATFTGKPCYRCYIPKSPEESGRAILGATAGAFGCLQAAEVIKIITGSGEPLIGRLIRGNLAEMEFFTINIPERDDCPVCSGRLKGIFDENYVDDCTIRRLE</sequence>
<dbReference type="GO" id="GO:0008146">
    <property type="term" value="F:sulfotransferase activity"/>
    <property type="evidence" value="ECO:0007669"/>
    <property type="project" value="TreeGrafter"/>
</dbReference>
<dbReference type="Pfam" id="PF00899">
    <property type="entry name" value="ThiF"/>
    <property type="match status" value="1"/>
</dbReference>